<evidence type="ECO:0000256" key="1">
    <source>
        <dbReference type="SAM" id="MobiDB-lite"/>
    </source>
</evidence>
<sequence>MAFMSPFKVYYAQEIAIWIRQHPGQTIENPVKRLFSVPASLSQQLQSEKPKKRKPDDGSSDSDEYSLHDSSSEIASAT</sequence>
<evidence type="ECO:0000313" key="2">
    <source>
        <dbReference type="EMBL" id="KAF2905421.1"/>
    </source>
</evidence>
<proteinExistence type="predicted"/>
<dbReference type="AlphaFoldDB" id="A0A8K0DL97"/>
<dbReference type="EMBL" id="VTPC01000542">
    <property type="protein sequence ID" value="KAF2905421.1"/>
    <property type="molecule type" value="Genomic_DNA"/>
</dbReference>
<comment type="caution">
    <text evidence="2">The sequence shown here is derived from an EMBL/GenBank/DDBJ whole genome shotgun (WGS) entry which is preliminary data.</text>
</comment>
<evidence type="ECO:0000313" key="3">
    <source>
        <dbReference type="Proteomes" id="UP000801492"/>
    </source>
</evidence>
<gene>
    <name evidence="2" type="ORF">ILUMI_00760</name>
</gene>
<organism evidence="2 3">
    <name type="scientific">Ignelater luminosus</name>
    <name type="common">Cucubano</name>
    <name type="synonym">Pyrophorus luminosus</name>
    <dbReference type="NCBI Taxonomy" id="2038154"/>
    <lineage>
        <taxon>Eukaryota</taxon>
        <taxon>Metazoa</taxon>
        <taxon>Ecdysozoa</taxon>
        <taxon>Arthropoda</taxon>
        <taxon>Hexapoda</taxon>
        <taxon>Insecta</taxon>
        <taxon>Pterygota</taxon>
        <taxon>Neoptera</taxon>
        <taxon>Endopterygota</taxon>
        <taxon>Coleoptera</taxon>
        <taxon>Polyphaga</taxon>
        <taxon>Elateriformia</taxon>
        <taxon>Elateroidea</taxon>
        <taxon>Elateridae</taxon>
        <taxon>Agrypninae</taxon>
        <taxon>Pyrophorini</taxon>
        <taxon>Ignelater</taxon>
    </lineage>
</organism>
<name>A0A8K0DL97_IGNLU</name>
<dbReference type="Proteomes" id="UP000801492">
    <property type="component" value="Unassembled WGS sequence"/>
</dbReference>
<reference evidence="2" key="1">
    <citation type="submission" date="2019-08" db="EMBL/GenBank/DDBJ databases">
        <title>The genome of the North American firefly Photinus pyralis.</title>
        <authorList>
            <consortium name="Photinus pyralis genome working group"/>
            <person name="Fallon T.R."/>
            <person name="Sander Lower S.E."/>
            <person name="Weng J.-K."/>
        </authorList>
    </citation>
    <scope>NUCLEOTIDE SEQUENCE</scope>
    <source>
        <strain evidence="2">TRF0915ILg1</strain>
        <tissue evidence="2">Whole body</tissue>
    </source>
</reference>
<protein>
    <submittedName>
        <fullName evidence="2">Uncharacterized protein</fullName>
    </submittedName>
</protein>
<feature type="region of interest" description="Disordered" evidence="1">
    <location>
        <begin position="39"/>
        <end position="78"/>
    </location>
</feature>
<accession>A0A8K0DL97</accession>
<keyword evidence="3" id="KW-1185">Reference proteome</keyword>